<organism evidence="2 4">
    <name type="scientific">Rotaria sordida</name>
    <dbReference type="NCBI Taxonomy" id="392033"/>
    <lineage>
        <taxon>Eukaryota</taxon>
        <taxon>Metazoa</taxon>
        <taxon>Spiralia</taxon>
        <taxon>Gnathifera</taxon>
        <taxon>Rotifera</taxon>
        <taxon>Eurotatoria</taxon>
        <taxon>Bdelloidea</taxon>
        <taxon>Philodinida</taxon>
        <taxon>Philodinidae</taxon>
        <taxon>Rotaria</taxon>
    </lineage>
</organism>
<feature type="region of interest" description="Disordered" evidence="1">
    <location>
        <begin position="1"/>
        <end position="74"/>
    </location>
</feature>
<feature type="non-terminal residue" evidence="2">
    <location>
        <position position="1"/>
    </location>
</feature>
<dbReference type="EMBL" id="CAJNOL010016171">
    <property type="protein sequence ID" value="CAF1674364.1"/>
    <property type="molecule type" value="Genomic_DNA"/>
</dbReference>
<proteinExistence type="predicted"/>
<name>A0A815WUA8_9BILA</name>
<feature type="compositionally biased region" description="Acidic residues" evidence="1">
    <location>
        <begin position="62"/>
        <end position="74"/>
    </location>
</feature>
<comment type="caution">
    <text evidence="2">The sequence shown here is derived from an EMBL/GenBank/DDBJ whole genome shotgun (WGS) entry which is preliminary data.</text>
</comment>
<reference evidence="2" key="1">
    <citation type="submission" date="2021-02" db="EMBL/GenBank/DDBJ databases">
        <authorList>
            <person name="Nowell W R."/>
        </authorList>
    </citation>
    <scope>NUCLEOTIDE SEQUENCE</scope>
</reference>
<dbReference type="Proteomes" id="UP000663854">
    <property type="component" value="Unassembled WGS sequence"/>
</dbReference>
<protein>
    <submittedName>
        <fullName evidence="2">Uncharacterized protein</fullName>
    </submittedName>
</protein>
<sequence length="74" mass="8465">PSIEQIKKRKNSNISTTPMEKRKCSTGEDDDKDLSQEDDNNDVTQEDENNDVSQDDLGNVIFEDDEKENNICDD</sequence>
<evidence type="ECO:0000313" key="2">
    <source>
        <dbReference type="EMBL" id="CAF1553799.1"/>
    </source>
</evidence>
<evidence type="ECO:0000313" key="3">
    <source>
        <dbReference type="EMBL" id="CAF1674364.1"/>
    </source>
</evidence>
<accession>A0A815WUA8</accession>
<feature type="compositionally biased region" description="Acidic residues" evidence="1">
    <location>
        <begin position="27"/>
        <end position="54"/>
    </location>
</feature>
<dbReference type="Proteomes" id="UP000663870">
    <property type="component" value="Unassembled WGS sequence"/>
</dbReference>
<evidence type="ECO:0000313" key="5">
    <source>
        <dbReference type="Proteomes" id="UP000663870"/>
    </source>
</evidence>
<dbReference type="EMBL" id="CAJNOH010014271">
    <property type="protein sequence ID" value="CAF1553799.1"/>
    <property type="molecule type" value="Genomic_DNA"/>
</dbReference>
<evidence type="ECO:0000256" key="1">
    <source>
        <dbReference type="SAM" id="MobiDB-lite"/>
    </source>
</evidence>
<gene>
    <name evidence="3" type="ORF">JXQ802_LOCUS58126</name>
    <name evidence="2" type="ORF">PYM288_LOCUS41510</name>
</gene>
<evidence type="ECO:0000313" key="4">
    <source>
        <dbReference type="Proteomes" id="UP000663854"/>
    </source>
</evidence>
<keyword evidence="5" id="KW-1185">Reference proteome</keyword>
<dbReference type="AlphaFoldDB" id="A0A815WUA8"/>